<reference evidence="4 5" key="1">
    <citation type="submission" date="2019-11" db="EMBL/GenBank/DDBJ databases">
        <title>Paenibacillus monticola sp. nov., a novel PGPR strain isolated from mountain sample in China.</title>
        <authorList>
            <person name="Zhao Q."/>
            <person name="Li H.-P."/>
            <person name="Zhang J.-L."/>
        </authorList>
    </citation>
    <scope>NUCLEOTIDE SEQUENCE [LARGE SCALE GENOMIC DNA]</scope>
    <source>
        <strain evidence="4 5">LC-T2</strain>
    </source>
</reference>
<dbReference type="GO" id="GO:0052621">
    <property type="term" value="F:diguanylate cyclase activity"/>
    <property type="evidence" value="ECO:0007669"/>
    <property type="project" value="TreeGrafter"/>
</dbReference>
<dbReference type="Pfam" id="PF00990">
    <property type="entry name" value="GGDEF"/>
    <property type="match status" value="1"/>
</dbReference>
<dbReference type="Proteomes" id="UP000463051">
    <property type="component" value="Unassembled WGS sequence"/>
</dbReference>
<dbReference type="InterPro" id="IPR029787">
    <property type="entry name" value="Nucleotide_cyclase"/>
</dbReference>
<dbReference type="PROSITE" id="PS50887">
    <property type="entry name" value="GGDEF"/>
    <property type="match status" value="1"/>
</dbReference>
<accession>A0A7X2HA53</accession>
<evidence type="ECO:0000313" key="4">
    <source>
        <dbReference type="EMBL" id="MRN56221.1"/>
    </source>
</evidence>
<feature type="transmembrane region" description="Helical" evidence="1">
    <location>
        <begin position="70"/>
        <end position="88"/>
    </location>
</feature>
<keyword evidence="1" id="KW-0472">Membrane</keyword>
<dbReference type="SMART" id="SM00267">
    <property type="entry name" value="GGDEF"/>
    <property type="match status" value="1"/>
</dbReference>
<evidence type="ECO:0000259" key="3">
    <source>
        <dbReference type="PROSITE" id="PS50887"/>
    </source>
</evidence>
<dbReference type="NCBIfam" id="TIGR00254">
    <property type="entry name" value="GGDEF"/>
    <property type="match status" value="1"/>
</dbReference>
<dbReference type="AlphaFoldDB" id="A0A7X2HA53"/>
<keyword evidence="1" id="KW-0812">Transmembrane</keyword>
<keyword evidence="5" id="KW-1185">Reference proteome</keyword>
<dbReference type="GO" id="GO:1902201">
    <property type="term" value="P:negative regulation of bacterial-type flagellum-dependent cell motility"/>
    <property type="evidence" value="ECO:0007669"/>
    <property type="project" value="TreeGrafter"/>
</dbReference>
<keyword evidence="2" id="KW-0732">Signal</keyword>
<feature type="transmembrane region" description="Helical" evidence="1">
    <location>
        <begin position="138"/>
        <end position="165"/>
    </location>
</feature>
<feature type="domain" description="GGDEF" evidence="3">
    <location>
        <begin position="270"/>
        <end position="408"/>
    </location>
</feature>
<dbReference type="EMBL" id="WJXB01000012">
    <property type="protein sequence ID" value="MRN56221.1"/>
    <property type="molecule type" value="Genomic_DNA"/>
</dbReference>
<feature type="signal peptide" evidence="2">
    <location>
        <begin position="1"/>
        <end position="20"/>
    </location>
</feature>
<evidence type="ECO:0000256" key="2">
    <source>
        <dbReference type="SAM" id="SignalP"/>
    </source>
</evidence>
<dbReference type="InterPro" id="IPR000160">
    <property type="entry name" value="GGDEF_dom"/>
</dbReference>
<organism evidence="4 5">
    <name type="scientific">Paenibacillus monticola</name>
    <dbReference type="NCBI Taxonomy" id="2666075"/>
    <lineage>
        <taxon>Bacteria</taxon>
        <taxon>Bacillati</taxon>
        <taxon>Bacillota</taxon>
        <taxon>Bacilli</taxon>
        <taxon>Bacillales</taxon>
        <taxon>Paenibacillaceae</taxon>
        <taxon>Paenibacillus</taxon>
    </lineage>
</organism>
<sequence>MRKARLFDFSLFLSSLVVVAASIQVTPPGNTYIKALLLYWAFSSFYYQLRIISRSGNSNIDYAISYTSSFGIFAGPLGTLIFETIYRFTVFFYKKKTKTADPGEFLDTFYNIGSFTISGSMGYYLYQLLNPSFQSIPFGFWILILLVVSIITLLSSSFLVFTFALSGDIKTRKEAVDLIFRSRNLLDIGKVAITNGLLLRLLQMEKWDMLIGLFLLNYVVSLSFHSKSQSVQNKFERDKFEQMAYQDFLTNTYNRAYMDKMMKELNPSGEYVGIVVADIDKFKKINDSYNHAVGDRVIQHFAKTLQAHLQKDDILFRSGGEEFTFFLRNKPFEQCFSLIEQILENVNHHSVIAEYEDQSISVTYSASFGLYYYKTGQSISMEKGYVYADQLLLESKKLGRNRLSYKNELSLSAE</sequence>
<dbReference type="GO" id="GO:0005886">
    <property type="term" value="C:plasma membrane"/>
    <property type="evidence" value="ECO:0007669"/>
    <property type="project" value="TreeGrafter"/>
</dbReference>
<protein>
    <submittedName>
        <fullName evidence="4">Diguanylate cyclase</fullName>
    </submittedName>
</protein>
<dbReference type="InterPro" id="IPR050469">
    <property type="entry name" value="Diguanylate_Cyclase"/>
</dbReference>
<dbReference type="InterPro" id="IPR043128">
    <property type="entry name" value="Rev_trsase/Diguanyl_cyclase"/>
</dbReference>
<dbReference type="GO" id="GO:0043709">
    <property type="term" value="P:cell adhesion involved in single-species biofilm formation"/>
    <property type="evidence" value="ECO:0007669"/>
    <property type="project" value="TreeGrafter"/>
</dbReference>
<dbReference type="SUPFAM" id="SSF55073">
    <property type="entry name" value="Nucleotide cyclase"/>
    <property type="match status" value="1"/>
</dbReference>
<feature type="transmembrane region" description="Helical" evidence="1">
    <location>
        <begin position="31"/>
        <end position="49"/>
    </location>
</feature>
<dbReference type="CDD" id="cd01949">
    <property type="entry name" value="GGDEF"/>
    <property type="match status" value="1"/>
</dbReference>
<keyword evidence="1" id="KW-1133">Transmembrane helix</keyword>
<dbReference type="PANTHER" id="PTHR45138:SF9">
    <property type="entry name" value="DIGUANYLATE CYCLASE DGCM-RELATED"/>
    <property type="match status" value="1"/>
</dbReference>
<name>A0A7X2HA53_9BACL</name>
<proteinExistence type="predicted"/>
<comment type="caution">
    <text evidence="4">The sequence shown here is derived from an EMBL/GenBank/DDBJ whole genome shotgun (WGS) entry which is preliminary data.</text>
</comment>
<evidence type="ECO:0000256" key="1">
    <source>
        <dbReference type="SAM" id="Phobius"/>
    </source>
</evidence>
<gene>
    <name evidence="4" type="ORF">GJB61_24930</name>
</gene>
<dbReference type="PANTHER" id="PTHR45138">
    <property type="entry name" value="REGULATORY COMPONENTS OF SENSORY TRANSDUCTION SYSTEM"/>
    <property type="match status" value="1"/>
</dbReference>
<evidence type="ECO:0000313" key="5">
    <source>
        <dbReference type="Proteomes" id="UP000463051"/>
    </source>
</evidence>
<feature type="transmembrane region" description="Helical" evidence="1">
    <location>
        <begin position="108"/>
        <end position="126"/>
    </location>
</feature>
<dbReference type="Gene3D" id="3.30.70.270">
    <property type="match status" value="1"/>
</dbReference>
<feature type="chain" id="PRO_5030526320" evidence="2">
    <location>
        <begin position="21"/>
        <end position="414"/>
    </location>
</feature>
<dbReference type="RefSeq" id="WP_154121701.1">
    <property type="nucleotide sequence ID" value="NZ_WJXB01000012.1"/>
</dbReference>